<evidence type="ECO:0000313" key="3">
    <source>
        <dbReference type="EMBL" id="PIZ14604.1"/>
    </source>
</evidence>
<dbReference type="InterPro" id="IPR028971">
    <property type="entry name" value="NAD-GDH_cat"/>
</dbReference>
<dbReference type="InterPro" id="IPR046346">
    <property type="entry name" value="Aminoacid_DH-like_N_sf"/>
</dbReference>
<dbReference type="Pfam" id="PF05088">
    <property type="entry name" value="Bac_GDH_CD"/>
    <property type="match status" value="1"/>
</dbReference>
<dbReference type="InterPro" id="IPR048381">
    <property type="entry name" value="GDH_C"/>
</dbReference>
<dbReference type="GO" id="GO:0006538">
    <property type="term" value="P:L-glutamate catabolic process"/>
    <property type="evidence" value="ECO:0007669"/>
    <property type="project" value="InterPro"/>
</dbReference>
<evidence type="ECO:0000259" key="1">
    <source>
        <dbReference type="Pfam" id="PF05088"/>
    </source>
</evidence>
<dbReference type="Gene3D" id="3.40.50.720">
    <property type="entry name" value="NAD(P)-binding Rossmann-like Domain"/>
    <property type="match status" value="1"/>
</dbReference>
<dbReference type="GO" id="GO:0004352">
    <property type="term" value="F:glutamate dehydrogenase (NAD+) activity"/>
    <property type="evidence" value="ECO:0007669"/>
    <property type="project" value="InterPro"/>
</dbReference>
<dbReference type="PANTHER" id="PTHR43403:SF1">
    <property type="entry name" value="NAD-SPECIFIC GLUTAMATE DEHYDROGENASE"/>
    <property type="match status" value="1"/>
</dbReference>
<proteinExistence type="predicted"/>
<evidence type="ECO:0000259" key="2">
    <source>
        <dbReference type="Pfam" id="PF21074"/>
    </source>
</evidence>
<dbReference type="InterPro" id="IPR049056">
    <property type="entry name" value="NAD_Glu_DH_HM3"/>
</dbReference>
<feature type="domain" description="NAD-glutamate dehydrogenase catalytic" evidence="1">
    <location>
        <begin position="74"/>
        <end position="557"/>
    </location>
</feature>
<name>A0A2M7S4Z7_9BACT</name>
<dbReference type="Pfam" id="PF21078">
    <property type="entry name" value="GDH_HM3"/>
    <property type="match status" value="1"/>
</dbReference>
<reference evidence="4" key="1">
    <citation type="submission" date="2017-09" db="EMBL/GenBank/DDBJ databases">
        <title>Depth-based differentiation of microbial function through sediment-hosted aquifers and enrichment of novel symbionts in the deep terrestrial subsurface.</title>
        <authorList>
            <person name="Probst A.J."/>
            <person name="Ladd B."/>
            <person name="Jarett J.K."/>
            <person name="Geller-Mcgrath D.E."/>
            <person name="Sieber C.M.K."/>
            <person name="Emerson J.B."/>
            <person name="Anantharaman K."/>
            <person name="Thomas B.C."/>
            <person name="Malmstrom R."/>
            <person name="Stieglmeier M."/>
            <person name="Klingl A."/>
            <person name="Woyke T."/>
            <person name="Ryan C.M."/>
            <person name="Banfield J.F."/>
        </authorList>
    </citation>
    <scope>NUCLEOTIDE SEQUENCE [LARGE SCALE GENOMIC DNA]</scope>
</reference>
<dbReference type="Proteomes" id="UP000229307">
    <property type="component" value="Unassembled WGS sequence"/>
</dbReference>
<accession>A0A2M7S4Z7</accession>
<evidence type="ECO:0000313" key="4">
    <source>
        <dbReference type="Proteomes" id="UP000229307"/>
    </source>
</evidence>
<protein>
    <submittedName>
        <fullName evidence="3">NAD-glutamate dehydrogenase</fullName>
    </submittedName>
</protein>
<feature type="domain" description="NAD-specific glutamate dehydrogenase C-terminal" evidence="2">
    <location>
        <begin position="604"/>
        <end position="934"/>
    </location>
</feature>
<sequence length="939" mass="105277">MMITAGLAAKELELLRTIRNYARQISALPARSEANNTLISHPEASKLLVQIFSSKFSPDNSKRKNLDHLINRFMQYLSSVTSIDEDRTLRVFFNVIESALRTNYFLPESKTIAIKLDCSKIYRMPEPRPWREIYVYGGKVMEGCHLRGGPVARGGIRWSERPADFRTEILGLMKTQITKNAQIVPTGAKGGFVVKRQCDKNNFFAEVESCYRLLISSLLEIQDNLDNNGKVIHQANVAAYDGDDTYLVVAADKGTASFSDVANELSKRYGFWLGDAFASGGSNGFDHKIEGITAKGAWTSAERHFRDLGKNIAKETFIAVGIGDMSGDVFGNGMLLSKNLKLIAAFDHRDIFIDPDPHPTKSLAERKRLFNLKRSSWQDYNKKLLSKGGCVFSRAKKSLALSIEARKVLGISETSIDPDSLIRAILSANVDLLYNGGIGTYVKAGHEHNSEVGDPQNDSVRISAGNLHAKIVVEGGNLGFTQAARIEYALNGGRIYTDAIDNSAGVDLSDHEVNLKILLDGSRKYNSKTRSSLLKKFKSSIIDDVLSDNYEQTLAVALDEIRSRRRLTPFANTIADLEKRGILNSQLEGLPDPDELRDRLKEGVGLTRPELSVLLSYAKIDTKARLYDSPITHKHYLDDFMPLYFAPEIRRELGSEIFKHKLKDNILVTVLTDRLVNLHGSTVIYRMTSELGLSASRVSECLIVASEALDIKTLKKEICRLDGKIPSSIQYEELIRLEESVVLAARWLVRNAPDLRNKLQKTIETYRALPSKFSKFLKNILPERDRNVMEQSAECKVSLGIERSLAEKLSFYEHVPTMLDAFALSRKYNLSLHSSAKTLYEVGDMLRLGYLIEQIRALPARTDWDYSAAADVVADLRRSRRRIASRLMELSMNIDSYCKERYRSTANLQSSIARIESEKPDSVSSYIVISNQLQNLASL</sequence>
<dbReference type="SUPFAM" id="SSF53223">
    <property type="entry name" value="Aminoacid dehydrogenase-like, N-terminal domain"/>
    <property type="match status" value="1"/>
</dbReference>
<dbReference type="InterPro" id="IPR007780">
    <property type="entry name" value="NAD_Glu_DH_bac"/>
</dbReference>
<dbReference type="EMBL" id="PFMR01000328">
    <property type="protein sequence ID" value="PIZ14604.1"/>
    <property type="molecule type" value="Genomic_DNA"/>
</dbReference>
<gene>
    <name evidence="3" type="ORF">COY52_11875</name>
</gene>
<organism evidence="3 4">
    <name type="scientific">Candidatus Desantisbacteria bacterium CG_4_10_14_0_8_um_filter_48_22</name>
    <dbReference type="NCBI Taxonomy" id="1974543"/>
    <lineage>
        <taxon>Bacteria</taxon>
        <taxon>Candidatus Desantisiibacteriota</taxon>
    </lineage>
</organism>
<dbReference type="AlphaFoldDB" id="A0A2M7S4Z7"/>
<dbReference type="SUPFAM" id="SSF51735">
    <property type="entry name" value="NAD(P)-binding Rossmann-fold domains"/>
    <property type="match status" value="1"/>
</dbReference>
<dbReference type="GO" id="GO:0004069">
    <property type="term" value="F:L-aspartate:2-oxoglutarate aminotransferase activity"/>
    <property type="evidence" value="ECO:0007669"/>
    <property type="project" value="InterPro"/>
</dbReference>
<dbReference type="InterPro" id="IPR036291">
    <property type="entry name" value="NAD(P)-bd_dom_sf"/>
</dbReference>
<dbReference type="PANTHER" id="PTHR43403">
    <property type="entry name" value="NAD-SPECIFIC GLUTAMATE DEHYDROGENASE"/>
    <property type="match status" value="1"/>
</dbReference>
<dbReference type="Pfam" id="PF21074">
    <property type="entry name" value="GDH_C"/>
    <property type="match status" value="1"/>
</dbReference>
<comment type="caution">
    <text evidence="3">The sequence shown here is derived from an EMBL/GenBank/DDBJ whole genome shotgun (WGS) entry which is preliminary data.</text>
</comment>